<proteinExistence type="predicted"/>
<dbReference type="KEGG" id="lyd:D7I47_09770"/>
<evidence type="ECO:0000256" key="1">
    <source>
        <dbReference type="SAM" id="Coils"/>
    </source>
</evidence>
<keyword evidence="3" id="KW-1185">Reference proteome</keyword>
<dbReference type="RefSeq" id="WP_120762865.1">
    <property type="nucleotide sequence ID" value="NZ_CP032630.1"/>
</dbReference>
<evidence type="ECO:0000313" key="2">
    <source>
        <dbReference type="EMBL" id="AYF98518.1"/>
    </source>
</evidence>
<evidence type="ECO:0000313" key="3">
    <source>
        <dbReference type="Proteomes" id="UP000278886"/>
    </source>
</evidence>
<accession>A0A387B9T5</accession>
<gene>
    <name evidence="2" type="ORF">D7I47_09770</name>
</gene>
<dbReference type="InterPro" id="IPR010310">
    <property type="entry name" value="T7SS_ESAT-6-like"/>
</dbReference>
<dbReference type="OrthoDB" id="3268062at2"/>
<sequence>MANLNVTYDELRDAARRLQAGKDDLHSKLAELSNLVQSLTASGFQAEQSSAAYRDSFEQFRTGTSQAIDGLEGLANFLVSAADALQQTDEGLANAIRG</sequence>
<dbReference type="Pfam" id="PF06013">
    <property type="entry name" value="WXG100"/>
    <property type="match status" value="1"/>
</dbReference>
<feature type="coiled-coil region" evidence="1">
    <location>
        <begin position="1"/>
        <end position="42"/>
    </location>
</feature>
<keyword evidence="1" id="KW-0175">Coiled coil</keyword>
<reference evidence="3" key="1">
    <citation type="submission" date="2018-09" db="EMBL/GenBank/DDBJ databases">
        <title>Genome sequencing of strain 2DFWR-13.</title>
        <authorList>
            <person name="Heo J."/>
            <person name="Kim S.-J."/>
            <person name="Kwon S.-W."/>
        </authorList>
    </citation>
    <scope>NUCLEOTIDE SEQUENCE [LARGE SCALE GENOMIC DNA]</scope>
    <source>
        <strain evidence="3">2DFWR-13</strain>
    </source>
</reference>
<dbReference type="InterPro" id="IPR036689">
    <property type="entry name" value="ESAT-6-like_sf"/>
</dbReference>
<dbReference type="AlphaFoldDB" id="A0A387B9T5"/>
<dbReference type="Proteomes" id="UP000278886">
    <property type="component" value="Chromosome"/>
</dbReference>
<name>A0A387B9T5_9MICO</name>
<dbReference type="EMBL" id="CP032630">
    <property type="protein sequence ID" value="AYF98518.1"/>
    <property type="molecule type" value="Genomic_DNA"/>
</dbReference>
<dbReference type="SUPFAM" id="SSF140453">
    <property type="entry name" value="EsxAB dimer-like"/>
    <property type="match status" value="1"/>
</dbReference>
<protein>
    <submittedName>
        <fullName evidence="2">WXG100 family type VII secretion target</fullName>
    </submittedName>
</protein>
<dbReference type="Gene3D" id="1.10.287.1060">
    <property type="entry name" value="ESAT-6-like"/>
    <property type="match status" value="1"/>
</dbReference>
<organism evidence="2 3">
    <name type="scientific">Protaetiibacter intestinalis</name>
    <dbReference type="NCBI Taxonomy" id="2419774"/>
    <lineage>
        <taxon>Bacteria</taxon>
        <taxon>Bacillati</taxon>
        <taxon>Actinomycetota</taxon>
        <taxon>Actinomycetes</taxon>
        <taxon>Micrococcales</taxon>
        <taxon>Microbacteriaceae</taxon>
        <taxon>Protaetiibacter</taxon>
    </lineage>
</organism>